<dbReference type="EMBL" id="JAGPXB010000005">
    <property type="protein sequence ID" value="MBQ0908581.1"/>
    <property type="molecule type" value="Genomic_DNA"/>
</dbReference>
<reference evidence="1 2" key="1">
    <citation type="submission" date="2021-04" db="EMBL/GenBank/DDBJ databases">
        <title>Description of novel Flavobacterium sp. F-328.</title>
        <authorList>
            <person name="Saticioglu I.B."/>
        </authorList>
    </citation>
    <scope>NUCLEOTIDE SEQUENCE [LARGE SCALE GENOMIC DNA]</scope>
    <source>
        <strain evidence="1 2">F-328</strain>
    </source>
</reference>
<evidence type="ECO:0008006" key="3">
    <source>
        <dbReference type="Google" id="ProtNLM"/>
    </source>
</evidence>
<sequence>MSTNKKNIFCLEGDWKENLKHKSSILPELELLELNKGIQSIYKTCGSYGEFEVRLKQILADKRKYDSFEIIYLAFHGRKNHIIIGEVDYSLEEIAKTFEGRLDGKMIHFGSCKTLSIGEEQAKYFLEVTGAKAISGYGKNVAFISSTVVDILFFEMCQKFERLHSIRDNMHKHYGDLCRALDFKFYLHRS</sequence>
<accession>A0ABS5D3L7</accession>
<comment type="caution">
    <text evidence="1">The sequence shown here is derived from an EMBL/GenBank/DDBJ whole genome shotgun (WGS) entry which is preliminary data.</text>
</comment>
<keyword evidence="2" id="KW-1185">Reference proteome</keyword>
<dbReference type="RefSeq" id="WP_210789203.1">
    <property type="nucleotide sequence ID" value="NZ_JAGPXB010000005.1"/>
</dbReference>
<evidence type="ECO:0000313" key="1">
    <source>
        <dbReference type="EMBL" id="MBQ0908581.1"/>
    </source>
</evidence>
<organism evidence="1 2">
    <name type="scientific">Flavobacterium erciyesense</name>
    <dbReference type="NCBI Taxonomy" id="2825842"/>
    <lineage>
        <taxon>Bacteria</taxon>
        <taxon>Pseudomonadati</taxon>
        <taxon>Bacteroidota</taxon>
        <taxon>Flavobacteriia</taxon>
        <taxon>Flavobacteriales</taxon>
        <taxon>Flavobacteriaceae</taxon>
        <taxon>Flavobacterium</taxon>
    </lineage>
</organism>
<gene>
    <name evidence="1" type="ORF">KBJ98_07700</name>
</gene>
<evidence type="ECO:0000313" key="2">
    <source>
        <dbReference type="Proteomes" id="UP000679008"/>
    </source>
</evidence>
<name>A0ABS5D3L7_9FLAO</name>
<dbReference type="Proteomes" id="UP000679008">
    <property type="component" value="Unassembled WGS sequence"/>
</dbReference>
<dbReference type="InterPro" id="IPR046584">
    <property type="entry name" value="DUF6642"/>
</dbReference>
<dbReference type="Pfam" id="PF20347">
    <property type="entry name" value="DUF6642"/>
    <property type="match status" value="1"/>
</dbReference>
<protein>
    <recommendedName>
        <fullName evidence="3">CHAT domain-containing protein</fullName>
    </recommendedName>
</protein>
<proteinExistence type="predicted"/>